<dbReference type="Proteomes" id="UP000789525">
    <property type="component" value="Unassembled WGS sequence"/>
</dbReference>
<sequence>MSRAESDKSSRDRLLLLYRSRAHNTQGNVEDGNSGVNANPTVSTSSATRENASTNVDNLADTSENTDVIQHPLQNPAEVQQRLHENHEEIISSGAVSQNQGNDTNSINQNNNQGDDSIPEVISQSHQPNSQSLSDGIVEEVKVLGDELTSDFTELAQNQNDFSEPPVVADGTHGRYNESVSDVKEIIRSSSDTFELQGQHGGERSNVEKVIQGLEATPESPGVVNKIQGENSTQDITDPLGVIVETRGKDESVVPETINETQRRGEESTSNVPGSSPEPSKVNGKIDSQSDVPTQSTHAFQSPNSVSDPLGAIDETQGRDEESISHVSNSTSEPPGVTEGQGESTPAFPDGIPETPVVTVKVQSEESISVIQSLNNVQFQGEIETNVTQINQDSGGGPKDVDAAENNAAQVDPKDQDISRLPEVAHHEVPPRDGALPPPVGSEIGHSIKPQSPSNNFAPPEVTPHRPSSGENSLVYVVPQKTVETISTTTIVYKTSDNTQLQSSNESLIHGRSDTSKPPVPPRPKASSKNLKPSSNPNIIGGSGGRVSNELAQRNFGQDLHRISSDVSTPPTQVTDPTSLIDRSPDVPTPPLQAANPTFNNDLNYRSASPARNNFNQNLYQKSPVAPTHGQMVGPINNAAPIEQQSITPEQTIKYSDQGIHGRPIFPAQPNVIQDFRQRNVTGSTYAQAVRQNSNVASLARQNVAPTQAIEDLNRTYDGVASQTQPNVSQNSYHQSSVTPTQRDIKGPASSIASMARQDFTPVDSSSRRDYGRSASPAQPIVGHLERRNVGGAPPPVPKRPPKQPKAATTPGNKPTSIRGASSSVPVSPATALGSENPFNDSHTISKNPNESSVRGTRAETPKEEKEDPFMDPESADAYVDSVINTTVDDHTDNSEHNSREMPSSPDDRFDQDSSIDLSLSTNAFINRNKKVERRGDRLSGNRDPFNKTDPRANRVDPTVWASDKTLVNPNEDYSFSSHNKRGSQSVESPTLIDFLDDNTGRGEGKGRRSSREGPRSQDILNNNRDKGNEQIWNNFKEKGFEADLQGVSGSDNGPSNDNETFSNNNRSRVERRGDFSSHDNETYTYNSRSNVERRGDNIRSEVYSHNRPPSSSTKDNYQPWIVKKFKNFNSRNNDSFQTYKITFHVHLPSNIESVGEPVVLGNCDELGNWNAPGVKLERPYRQFPTYWRSQEIEIIVLEDMPEIKYKYAIIKQSLIWRSSVVYEGETELQNRTLVITSNDQYDMWINNAEHYIHTIRDFAFVTVIYSTVNQKNIKDKIMQYQLLRKNHPVHTDSATNIQFLHHCLLEAKTKESRLFLCVLLAYYNIQKNGHYQDKLPPHFPSADLIESLETVQQDTLPSDVLGIMPSVVSMVVQHNIIQKSFAWIRIFKSAHILDPHYSFVESIIRVPYNDIDLDDFLKKWNKHARPYMKRVDERAYSKLARWLINICNTMQTLITVWKDIDVVDPQIQRYFLERVRLNIRQDNASALYNNFKQLPADCQKEASEFFKTRVHELLRYSRSEWNEADLKSIEKLLLENNMFWDKESFLIALENISTSKDFNLLNIFVKQFGLWLKGISYAEHKNPKIPIICKSWFDSILARLNEKFNSSTINSDRFIFKVFEYLSQLYALVGERKTLYDDLSRIANIRVKQCSGSRILSATILISNLHQNVINQFVAIVKAELKQSIVAADAQLMQKIKFICGNEKNKDLNIPNALCEELLCYIMTELQKLFTPPTTLEQLQDFLKSKDFWKLIFNARGQVSRLHAHPHIQQIRVEISKLASVVAEKTITIELLQLILKYDNDELYTFFDFSSTKKRLTGVFVSKSDIATIRKQCRTYENTLTVLRTYYENFCPISKVSDVNEYIANIDNESKRSFQITIKDTLSPDHWEFHKDTIDMSKESYKFAGSQTFANVFDKHIYAETEVLTVENVTKRIMPVVFEEYAKLCIQYKGKDWEKLKCTEATYLWKNVRDVGAEIDFMKEFVRLDKSQKNFVGTLSRLASLPEWIKRLDQLSTIVEIFQLPNGPKNENDWLKKSLQILQDDILTLGKLNSFFDFLNKNVSSIDSEKIWPLIKELSEAGEFLEFLRTIAEHDIKNLINGVDDFNDERLNQEDTVASLIQVQQLLHQLMNKAGNMTIIKFLNELAAINSANPTLASKITLCSSCNMALQNMYKNISNRGEVTKEKIRNAVEKGTYTFRRTETNDEFSVVLTYPKSKPYSLSDLQDLRGRALLIAKPTMRMGASADAEEEQKARARIMEEFVRQVDIVHEIYNVGTKLIQMGHFGYRVYEKKISNDDKMNELVDLLNLLKLESTEWESTVNRAQEDQYYLTFFPARYILAFLDYFTGEEKRTKEDCEVLIHFVNREARMPSRKGDFRISGKNKDHYSVLCEIGAKLKGIFGNIPARTVPLKTKGELVTSDIVLRGKLFVASCNSKLLVPNVIMSVYANHGRCPEPWQVMLCKSSTTMEELSIFIKRCFLASNNGYKDHLFCIANLELLDFELQYNLVNIIRSSREEHKDYLLALICCQEIGVHHHILDQFSQDVIATNGLGVETMKDIYHQLCPYAVCVSSDLSGQGKSEWIKQSSYLRQKVPRGFLISDGVNFSKLVHQLKRFELRQVESLHINIISADNYNDVNMFLFELLTLGFVYSEVDITYLPKTDVFIEVASTIRQQLLNLLPITSCLIRQHLSWDIRNLIISNEIQSPIQVSCHYLDAFDQNRIDENDILFHGEGAVNQCLPPRRCQELVAKYFFNQNADNISSFRFVEVFVNVLADQLVRLSSSSFFRVENLKQMVTEENIRSTLVQKLLDVSKDFATRSVRAKATQLESTEADSTENIKIDVQPWDDSNHLLIFFMSQNPDSICALYRDKNKVDENVKNFMRSQAIDKSKWELEDYNKMTEDALLNRLKCLARKKMKDIVMEPYALSSDNLVKMALILLRARANIPVVVMGEAGCGKTSLIDYLARIIEVKFRALNLHAGVAESKISEFMAEAQGEAEEGEIWLFFDEINTCNHIGLLADLISHRILLGKPIHPNIRLFAACNPYRLRTKSQSQAGLKTKVKMYEEQNMLLYQVKPLPDQLLDYVWDYGILQKRDERKYIQIMTNTLLKDLNHPVLPELLFASQEFIRSIEEPYSVSLRDVKRAIKLIRFFHGSFIDRPKLKSRYYPSEVSGKPNFQMRSIVLALYLCYQSRIYDQEERLNYRKEMARIFKSRRIFIDEDDFSKIISEEQKDYIKRMNLPPNTAENEALLENVLVMIVCILTKIPVFIIGAPGSSKSLAIRLISQSLRGSDSNDRYFRKLPQVYLIPYQGSSSSTSDGILEVFQKANKFQETSTKEFPIISVVLLDEVGLAETSPHNPLKVLHSLLEPSYPADGPTVSVVGISNWRLDNSKSSRALLVQRPKFGVKDLVETAAHLLENKAKKVSIQPLAEAYSEYEQTGQIYPNFHGLRDYYGLVKNLSVTEMTPENIQMALARNFGGTEQNATLCENYFGKVLQKFNQYSHWEYRPIPIPTLISANLNDESARHLMVIGKSDSIVNILTHQLYNEKRYREDALDPVVIMGSQFPDDQQDYSYSVLSRIMMCVEAGRPLILTDLEIIYGALYDLWNQNYIVYGSKDDPRYFTRVALGAYANPMLYVNKTFRCILVLDESKLKEADPPLLNRFEKQKMSIEDALSEEQCGLVKTLKDWVQQMATMIGKNNVTVRHNFTLKDLFIGYDPDETLQSLVISTMHKYKNATEEAILATCKESLVSIASADGIIRATKSAMDTEESLRWKNVYFKSYASRKQYHDHLADYFVNLFLSQSIDDLESLLVIVNTFSNINTDVKGCLEKVMRVQVDKLSTFKTEAQLQNRVKHFWLESNDQMLVLQCDVTTANAGCIKLAKFIIEQYRNEFMRIRKEDTDAKHACIILHIHREQETQFLSFNFMCGWSQVTIETLAPQEKHLSTLLDGPLTNIMKSTYPFEEILKQELLWCLLCMRYPSTENSINHLRTLHSEIIKHSELVECLKERTLIWLEENSPEDWQYEVASNKMLLYPYSSFSAALQARIRTMVRRPVAQMLFVLERLSAIKTFFNIDQPGSERNPLISLWKNMFNDPKIVNIDDLLFVPGPDRYLLPHHLYDLQFPFSYYFIKKIDEFKVTCLAELDRLKQDRENCDDSGDLHPHIENFTYETFKSNIYSLLPYLREPSIEPHLDKYFNDFVTIASVSDGGKNGVELLSLLLRQLLGEEKIRDPVLLHVYWWINSNTILADLQLAQMCPSIVQDFSSRNTNYTFEEFLIQEVTTMMLNKVCGNSIEGINDPQVDQWLREVTKVLTFSGKLMKSRKLPSYQLLRICNELISFKYIPLSNIKEIIRLGQTSDGNEILSKEFVNYVLKVLNGLEKNEKNLIPRRAFIMRCLDIIPLESPVLQNIYQDIFSQDPFPLIGSIISRIFLKEDNENEGAFFALFTEPQRILTISPRLRIINACLKSKKADSLMAALCCDIIQQNYFSVLEIAEMVNYFNPAAKTLIATGIEPLQLISAIAFLKEFVGRLWDTTIDEENFTRPITLNQMMELGHLNGDAIIAQINGYMETDHPLIHSLKIYFLRDLRSRDFSIDDVKRFCQGQQHTLPWLLTFQWDDNNDNRLPFNPYWHLPEYAHVEDSFKQLYSVNDKGPFQPFLQQLPQNIHARIAFLGLIMTRLHVFRASREWGPNETRAAEFLRTVSTMDSLPVIYRQTVDKLILNRHPLLFINSGIDNGTLMVDSVIAHAVALHVSMPPDASPLATLLHKLDACQNRFILACISDVESVLLSAVIANGGQVTRYTCECGSKYVIANCGYAMEAIRCPDCKVRTIGGADHASAAGNRRLDQKPITAIAGNDQAGYIGESPNQSLTHSVRSMPPTSYRILHLFAHILIGASPLTAKTGFLQKNNQIATNAEQYCMGHIQNDWNVLRGILNCSDENLALLLHSILSLMTRNPPPASALGTPNEREDWETNFTRNYVSPQTKSITETITNFRTILDNASAAQGNNANIIESWINQTLTYDDQQQAQFLPRIWRKIGINSFESFRAHYNGNLSQNQKDFPFLAVYFKHESKLSKIKYLWPIVKFVQSLFARLSYRISRKDAQAQTFRDFFNKESETSNIDSVNTLNKAFQEFEEAWNVVIEDVDRYQCHTLEHKPKMNQDRRLIMGLMEPEDDGVYLCAIIEYLVSLQNEFLQEIMVIPPGTCRSLKFLEESLEAKSDDTPARYFVQSMTIDQARKDNIISYKWEDEFDEILEFSERNLGIGKGQDIIYDLQKIEIELSRYLVFEKVHIETLSDSNLYIERFSYHMELFQSSVRILEEIRELIPQEPIPPERASIIRGTSGPHDYMQNQMDTSLDNPSDILSALEILLCFVKRTPGGGGEIEIKEYISKWASLSEISENVRFNNLLNAELKLKHLVGLYELIEEQVANASVRFIPDKYKEKLPQRIKDSLNEIIDYSVPSLQDLLPADASALALKRFMYRFLQGETIKETFPLNVYFSEESLYLWPLSVPQKLIDDRFPDELLVAHAYSAYEFITEQIEENEKEPGDDEKLAYMRQTLDDPALFLSKWGKYLPKDQLSKFEGLRADYEVNWHLNQLQKSTPLSVSRDLHPKARHNKKILNRRYRYLTTRLDNSSYFSDEAMEYREPSLYEDYVGQYIPDEIRYPPFADNVDLVDRMLYDIDQSYINDRLEEEKRLHEEQFEEEEDDEEEMDEIGTKNERRDSETISNSQIHEHSTVMQEPSENSDSGVKDESGTTLEPERPQISDEEKEQLRTDLIDIMREKFISGNDSYFDYDTVDFNEDYDDIKIEEEDIQEPDDMNEVDTGTGILDY</sequence>
<evidence type="ECO:0000313" key="2">
    <source>
        <dbReference type="Proteomes" id="UP000789525"/>
    </source>
</evidence>
<organism evidence="1 2">
    <name type="scientific">Acaulospora colombiana</name>
    <dbReference type="NCBI Taxonomy" id="27376"/>
    <lineage>
        <taxon>Eukaryota</taxon>
        <taxon>Fungi</taxon>
        <taxon>Fungi incertae sedis</taxon>
        <taxon>Mucoromycota</taxon>
        <taxon>Glomeromycotina</taxon>
        <taxon>Glomeromycetes</taxon>
        <taxon>Diversisporales</taxon>
        <taxon>Acaulosporaceae</taxon>
        <taxon>Acaulospora</taxon>
    </lineage>
</organism>
<gene>
    <name evidence="1" type="ORF">ACOLOM_LOCUS137</name>
</gene>
<reference evidence="1" key="1">
    <citation type="submission" date="2021-06" db="EMBL/GenBank/DDBJ databases">
        <authorList>
            <person name="Kallberg Y."/>
            <person name="Tangrot J."/>
            <person name="Rosling A."/>
        </authorList>
    </citation>
    <scope>NUCLEOTIDE SEQUENCE</scope>
    <source>
        <strain evidence="1">CL356</strain>
    </source>
</reference>
<accession>A0ACA9JW87</accession>
<dbReference type="EMBL" id="CAJVPT010000148">
    <property type="protein sequence ID" value="CAG8439539.1"/>
    <property type="molecule type" value="Genomic_DNA"/>
</dbReference>
<comment type="caution">
    <text evidence="1">The sequence shown here is derived from an EMBL/GenBank/DDBJ whole genome shotgun (WGS) entry which is preliminary data.</text>
</comment>
<proteinExistence type="predicted"/>
<evidence type="ECO:0000313" key="1">
    <source>
        <dbReference type="EMBL" id="CAG8439539.1"/>
    </source>
</evidence>
<protein>
    <submittedName>
        <fullName evidence="1">3367_t:CDS:1</fullName>
    </submittedName>
</protein>
<name>A0ACA9JW87_9GLOM</name>
<keyword evidence="2" id="KW-1185">Reference proteome</keyword>